<keyword evidence="3" id="KW-0677">Repeat</keyword>
<dbReference type="FunFam" id="1.10.510.10:FF:001669">
    <property type="entry name" value="Serine/threonine-protein kinase"/>
    <property type="match status" value="1"/>
</dbReference>
<dbReference type="GO" id="GO:0000712">
    <property type="term" value="P:resolution of meiotic recombination intermediates"/>
    <property type="evidence" value="ECO:0007669"/>
    <property type="project" value="EnsemblFungi"/>
</dbReference>
<dbReference type="FunFam" id="3.30.200.20:FF:000042">
    <property type="entry name" value="Aurora kinase A"/>
    <property type="match status" value="1"/>
</dbReference>
<dbReference type="GO" id="GO:1990813">
    <property type="term" value="P:meiotic centromeric cohesion protection in anaphase I"/>
    <property type="evidence" value="ECO:0007669"/>
    <property type="project" value="EnsemblFungi"/>
</dbReference>
<dbReference type="RefSeq" id="XP_007872253.1">
    <property type="nucleotide sequence ID" value="XM_007874062.1"/>
</dbReference>
<evidence type="ECO:0000259" key="11">
    <source>
        <dbReference type="PROSITE" id="PS50078"/>
    </source>
</evidence>
<dbReference type="InterPro" id="IPR008271">
    <property type="entry name" value="Ser/Thr_kinase_AS"/>
</dbReference>
<keyword evidence="1 8" id="KW-0723">Serine/threonine-protein kinase</keyword>
<dbReference type="STRING" id="1069680.M7NW50"/>
<dbReference type="GO" id="GO:0035974">
    <property type="term" value="C:meiotic spindle pole body"/>
    <property type="evidence" value="ECO:0007669"/>
    <property type="project" value="EnsemblFungi"/>
</dbReference>
<dbReference type="GO" id="GO:0007052">
    <property type="term" value="P:mitotic spindle organization"/>
    <property type="evidence" value="ECO:0007669"/>
    <property type="project" value="TreeGrafter"/>
</dbReference>
<evidence type="ECO:0000313" key="12">
    <source>
        <dbReference type="EMBL" id="EMR11351.1"/>
    </source>
</evidence>
<dbReference type="Proteomes" id="UP000011958">
    <property type="component" value="Unassembled WGS sequence"/>
</dbReference>
<dbReference type="GO" id="GO:0044732">
    <property type="term" value="C:mitotic spindle pole body"/>
    <property type="evidence" value="ECO:0007669"/>
    <property type="project" value="EnsemblFungi"/>
</dbReference>
<protein>
    <recommendedName>
        <fullName evidence="8">Serine/threonine-protein kinase</fullName>
        <ecNumber evidence="8">2.7.11.21</ecNumber>
    </recommendedName>
</protein>
<dbReference type="AlphaFoldDB" id="M7NW50"/>
<dbReference type="OMA" id="IQIHKSM"/>
<dbReference type="GO" id="GO:0051455">
    <property type="term" value="P:spindle attachment to meiosis I kinetochore"/>
    <property type="evidence" value="ECO:0007669"/>
    <property type="project" value="EnsemblFungi"/>
</dbReference>
<dbReference type="EC" id="2.7.11.21" evidence="8"/>
<feature type="domain" description="POLO box" evidence="11">
    <location>
        <begin position="627"/>
        <end position="709"/>
    </location>
</feature>
<dbReference type="Pfam" id="PF00659">
    <property type="entry name" value="POLO_box"/>
    <property type="match status" value="2"/>
</dbReference>
<dbReference type="GO" id="GO:1902542">
    <property type="term" value="P:regulation of protein localization to mitotic spindle pole body"/>
    <property type="evidence" value="ECO:0007669"/>
    <property type="project" value="EnsemblFungi"/>
</dbReference>
<organism evidence="12 13">
    <name type="scientific">Pneumocystis murina (strain B123)</name>
    <name type="common">Mouse pneumocystis pneumonia agent</name>
    <name type="synonym">Pneumocystis carinii f. sp. muris</name>
    <dbReference type="NCBI Taxonomy" id="1069680"/>
    <lineage>
        <taxon>Eukaryota</taxon>
        <taxon>Fungi</taxon>
        <taxon>Dikarya</taxon>
        <taxon>Ascomycota</taxon>
        <taxon>Taphrinomycotina</taxon>
        <taxon>Pneumocystomycetes</taxon>
        <taxon>Pneumocystaceae</taxon>
        <taxon>Pneumocystis</taxon>
    </lineage>
</organism>
<dbReference type="GO" id="GO:1990023">
    <property type="term" value="C:mitotic spindle midzone"/>
    <property type="evidence" value="ECO:0007669"/>
    <property type="project" value="EnsemblFungi"/>
</dbReference>
<reference evidence="13" key="1">
    <citation type="journal article" date="2016" name="Nat. Commun.">
        <title>Genome analysis of three Pneumocystis species reveals adaptation mechanisms to life exclusively in mammalian hosts.</title>
        <authorList>
            <person name="Ma L."/>
            <person name="Chen Z."/>
            <person name="Huang D.W."/>
            <person name="Kutty G."/>
            <person name="Ishihara M."/>
            <person name="Wang H."/>
            <person name="Abouelleil A."/>
            <person name="Bishop L."/>
            <person name="Davey E."/>
            <person name="Deng R."/>
            <person name="Deng X."/>
            <person name="Fan L."/>
            <person name="Fantoni G."/>
            <person name="Fitzgerald M."/>
            <person name="Gogineni E."/>
            <person name="Goldberg J.M."/>
            <person name="Handley G."/>
            <person name="Hu X."/>
            <person name="Huber C."/>
            <person name="Jiao X."/>
            <person name="Jones K."/>
            <person name="Levin J.Z."/>
            <person name="Liu Y."/>
            <person name="Macdonald P."/>
            <person name="Melnikov A."/>
            <person name="Raley C."/>
            <person name="Sassi M."/>
            <person name="Sherman B.T."/>
            <person name="Song X."/>
            <person name="Sykes S."/>
            <person name="Tran B."/>
            <person name="Walsh L."/>
            <person name="Xia Y."/>
            <person name="Yang J."/>
            <person name="Young S."/>
            <person name="Zeng Q."/>
            <person name="Zheng X."/>
            <person name="Stephens R."/>
            <person name="Nusbaum C."/>
            <person name="Birren B.W."/>
            <person name="Azadi P."/>
            <person name="Lempicki R.A."/>
            <person name="Cuomo C.A."/>
            <person name="Kovacs J.A."/>
        </authorList>
    </citation>
    <scope>NUCLEOTIDE SEQUENCE [LARGE SCALE GENOMIC DNA]</scope>
    <source>
        <strain evidence="13">B123</strain>
    </source>
</reference>
<dbReference type="PROSITE" id="PS50011">
    <property type="entry name" value="PROTEIN_KINASE_DOM"/>
    <property type="match status" value="1"/>
</dbReference>
<dbReference type="GO" id="GO:0045842">
    <property type="term" value="P:positive regulation of mitotic metaphase/anaphase transition"/>
    <property type="evidence" value="ECO:0007669"/>
    <property type="project" value="EnsemblFungi"/>
</dbReference>
<dbReference type="OrthoDB" id="408964at2759"/>
<dbReference type="GO" id="GO:1990571">
    <property type="term" value="P:meiotic centromere clustering"/>
    <property type="evidence" value="ECO:0007669"/>
    <property type="project" value="EnsemblFungi"/>
</dbReference>
<evidence type="ECO:0000256" key="5">
    <source>
        <dbReference type="ARBA" id="ARBA00022777"/>
    </source>
</evidence>
<dbReference type="GO" id="GO:0140281">
    <property type="term" value="P:positive regulation of mitotic division septum assembly"/>
    <property type="evidence" value="ECO:0007669"/>
    <property type="project" value="EnsemblFungi"/>
</dbReference>
<dbReference type="GO" id="GO:1904750">
    <property type="term" value="P:negative regulation of protein localization to nucleolus"/>
    <property type="evidence" value="ECO:0007669"/>
    <property type="project" value="EnsemblFungi"/>
</dbReference>
<dbReference type="GO" id="GO:0031031">
    <property type="term" value="P:positive regulation of septation initiation signaling"/>
    <property type="evidence" value="ECO:0007669"/>
    <property type="project" value="EnsemblFungi"/>
</dbReference>
<dbReference type="InterPro" id="IPR011009">
    <property type="entry name" value="Kinase-like_dom_sf"/>
</dbReference>
<feature type="domain" description="Protein kinase" evidence="10">
    <location>
        <begin position="80"/>
        <end position="335"/>
    </location>
</feature>
<dbReference type="Gene3D" id="3.30.1120.30">
    <property type="entry name" value="POLO box domain"/>
    <property type="match status" value="2"/>
</dbReference>
<dbReference type="Gene3D" id="3.30.200.20">
    <property type="entry name" value="Phosphorylase Kinase, domain 1"/>
    <property type="match status" value="1"/>
</dbReference>
<accession>M7NW50</accession>
<dbReference type="eggNOG" id="KOG0575">
    <property type="taxonomic scope" value="Eukaryota"/>
</dbReference>
<evidence type="ECO:0000256" key="9">
    <source>
        <dbReference type="SAM" id="MobiDB-lite"/>
    </source>
</evidence>
<dbReference type="GO" id="GO:0010971">
    <property type="term" value="P:positive regulation of G2/M transition of mitotic cell cycle"/>
    <property type="evidence" value="ECO:0007669"/>
    <property type="project" value="EnsemblFungi"/>
</dbReference>
<feature type="compositionally biased region" description="Polar residues" evidence="9">
    <location>
        <begin position="42"/>
        <end position="53"/>
    </location>
</feature>
<dbReference type="GO" id="GO:0070194">
    <property type="term" value="P:synaptonemal complex disassembly"/>
    <property type="evidence" value="ECO:0007669"/>
    <property type="project" value="EnsemblFungi"/>
</dbReference>
<dbReference type="CDD" id="cd13117">
    <property type="entry name" value="POLO_box_2"/>
    <property type="match status" value="1"/>
</dbReference>
<dbReference type="SMART" id="SM00220">
    <property type="entry name" value="S_TKc"/>
    <property type="match status" value="1"/>
</dbReference>
<comment type="catalytic activity">
    <reaction evidence="8">
        <text>L-threonyl-[protein] + ATP = O-phospho-L-threonyl-[protein] + ADP + H(+)</text>
        <dbReference type="Rhea" id="RHEA:46608"/>
        <dbReference type="Rhea" id="RHEA-COMP:11060"/>
        <dbReference type="Rhea" id="RHEA-COMP:11605"/>
        <dbReference type="ChEBI" id="CHEBI:15378"/>
        <dbReference type="ChEBI" id="CHEBI:30013"/>
        <dbReference type="ChEBI" id="CHEBI:30616"/>
        <dbReference type="ChEBI" id="CHEBI:61977"/>
        <dbReference type="ChEBI" id="CHEBI:456216"/>
        <dbReference type="EC" id="2.7.11.21"/>
    </reaction>
</comment>
<dbReference type="CDD" id="cd14099">
    <property type="entry name" value="STKc_PLK"/>
    <property type="match status" value="1"/>
</dbReference>
<sequence length="715" mass="81739">MPIQTISANGEVGNLRVSPYDKYKLLDSNDQDMSGSKEVVNKGNNSISQPLKQVNNNTKPSNLCFTPPVQITDKKKGREYTRSILLGEGGFARCFLVTNGRGSRFAAKVIAKTTLRSMKNRTKLFGEIKIHQSMDHPSIVKFIDCFEDATNVYLILELCENKTLMDMLRKRKRFTEPECRFFLLQVLGAVKYMHSRKVIHRDLKLGNLFLDENMNIKIGDFGLAALLISDDERKKTICGTPNYIAPEVLFGKQDGHSFEVDLWAVGIIMYAMLIGKPPFQSKEVKAIYKNIRENRYVFPENIPISLEAKDLIGSLLDTDPLNRPCIDEIAEHPFFHIGYLPTEIPVQALLQEPVWPEDSLSIKRSQGSWNTIASWCGIGKGRNIGGKEGQTVSMVMEVLENENILPTSLSCDTHSRAVMKVAKPVNSKSDLFKRPKCSFIDRKENLNPQDFMKPVIDMTSKMAIKESYVSNEVKDMELSSNVWQSLRNIALNLDCALRLRSKRMPPEFYDASTTTSPLFINKWVDYSNKYGLGYQLSNGSIGVYFNDSTTLILSNNEYHFDYITQSGKNGFKRRSFTIEKFPSNELDKKVYLLKYFKKYMIQNLFKAEAWSCNVDDFQSIGVKSMSFMTNYFRTKHAIIFRLSNQSVQFNFVDHCKLILSDNGRIVRFIDSKREFHTWSLGNALEPGLCDDNVSEKFKFAKEVLLSWADKMESYD</sequence>
<dbReference type="GO" id="GO:0045944">
    <property type="term" value="P:positive regulation of transcription by RNA polymerase II"/>
    <property type="evidence" value="ECO:0007669"/>
    <property type="project" value="EnsemblFungi"/>
</dbReference>
<dbReference type="GO" id="GO:0035025">
    <property type="term" value="P:positive regulation of Rho protein signal transduction"/>
    <property type="evidence" value="ECO:0007669"/>
    <property type="project" value="EnsemblFungi"/>
</dbReference>
<dbReference type="GO" id="GO:0140602">
    <property type="term" value="C:nucleolar peripheral inclusion body"/>
    <property type="evidence" value="ECO:0007669"/>
    <property type="project" value="EnsemblFungi"/>
</dbReference>
<dbReference type="HOGENOM" id="CLU_000288_46_2_1"/>
<dbReference type="GO" id="GO:1903353">
    <property type="term" value="P:regulation of nucleus organization"/>
    <property type="evidence" value="ECO:0007669"/>
    <property type="project" value="EnsemblFungi"/>
</dbReference>
<comment type="caution">
    <text evidence="12">The sequence shown here is derived from an EMBL/GenBank/DDBJ whole genome shotgun (WGS) entry which is preliminary data.</text>
</comment>
<dbReference type="GO" id="GO:0010458">
    <property type="term" value="P:exit from mitosis"/>
    <property type="evidence" value="ECO:0007669"/>
    <property type="project" value="EnsemblFungi"/>
</dbReference>
<evidence type="ECO:0000259" key="10">
    <source>
        <dbReference type="PROSITE" id="PS50011"/>
    </source>
</evidence>
<comment type="similarity">
    <text evidence="8">Belongs to the protein kinase superfamily. Ser/Thr protein kinase family. CDC5/Polo subfamily.</text>
</comment>
<dbReference type="GO" id="GO:0005737">
    <property type="term" value="C:cytoplasm"/>
    <property type="evidence" value="ECO:0007669"/>
    <property type="project" value="TreeGrafter"/>
</dbReference>
<feature type="binding site" evidence="7">
    <location>
        <position position="112"/>
    </location>
    <ligand>
        <name>ATP</name>
        <dbReference type="ChEBI" id="CHEBI:30616"/>
    </ligand>
</feature>
<evidence type="ECO:0000256" key="3">
    <source>
        <dbReference type="ARBA" id="ARBA00022737"/>
    </source>
</evidence>
<evidence type="ECO:0000256" key="7">
    <source>
        <dbReference type="PROSITE-ProRule" id="PRU10141"/>
    </source>
</evidence>
<dbReference type="GO" id="GO:1990395">
    <property type="term" value="P:meiotic spindle pole body organization"/>
    <property type="evidence" value="ECO:0007669"/>
    <property type="project" value="EnsemblFungi"/>
</dbReference>
<dbReference type="GO" id="GO:0019237">
    <property type="term" value="F:centromeric DNA binding"/>
    <property type="evidence" value="ECO:0007669"/>
    <property type="project" value="EnsemblFungi"/>
</dbReference>
<dbReference type="PROSITE" id="PS50078">
    <property type="entry name" value="POLO_BOX"/>
    <property type="match status" value="2"/>
</dbReference>
<dbReference type="GO" id="GO:0000776">
    <property type="term" value="C:kinetochore"/>
    <property type="evidence" value="ECO:0007669"/>
    <property type="project" value="EnsemblFungi"/>
</dbReference>
<dbReference type="PROSITE" id="PS00108">
    <property type="entry name" value="PROTEIN_KINASE_ST"/>
    <property type="match status" value="1"/>
</dbReference>
<evidence type="ECO:0000256" key="2">
    <source>
        <dbReference type="ARBA" id="ARBA00022679"/>
    </source>
</evidence>
<keyword evidence="4 7" id="KW-0547">Nucleotide-binding</keyword>
<dbReference type="InterPro" id="IPR017441">
    <property type="entry name" value="Protein_kinase_ATP_BS"/>
</dbReference>
<dbReference type="InterPro" id="IPR033695">
    <property type="entry name" value="POLO_box_2"/>
</dbReference>
<dbReference type="GO" id="GO:0090619">
    <property type="term" value="C:meiotic spindle pole"/>
    <property type="evidence" value="ECO:0007669"/>
    <property type="project" value="EnsemblFungi"/>
</dbReference>
<name>M7NW50_PNEMU</name>
<dbReference type="GO" id="GO:0010696">
    <property type="term" value="P:positive regulation of mitotic spindle pole body separation"/>
    <property type="evidence" value="ECO:0007669"/>
    <property type="project" value="EnsemblFungi"/>
</dbReference>
<feature type="domain" description="POLO box" evidence="11">
    <location>
        <begin position="519"/>
        <end position="602"/>
    </location>
</feature>
<dbReference type="GO" id="GO:0005935">
    <property type="term" value="C:cellular bud neck"/>
    <property type="evidence" value="ECO:0007669"/>
    <property type="project" value="EnsemblFungi"/>
</dbReference>
<keyword evidence="6 7" id="KW-0067">ATP-binding</keyword>
<dbReference type="InterPro" id="IPR000719">
    <property type="entry name" value="Prot_kinase_dom"/>
</dbReference>
<dbReference type="PROSITE" id="PS00107">
    <property type="entry name" value="PROTEIN_KINASE_ATP"/>
    <property type="match status" value="1"/>
</dbReference>
<evidence type="ECO:0000256" key="8">
    <source>
        <dbReference type="RuleBase" id="RU361162"/>
    </source>
</evidence>
<evidence type="ECO:0000256" key="1">
    <source>
        <dbReference type="ARBA" id="ARBA00022527"/>
    </source>
</evidence>
<dbReference type="GO" id="GO:0031619">
    <property type="term" value="P:homologous chromosome orientation in meiotic metaphase I"/>
    <property type="evidence" value="ECO:0007669"/>
    <property type="project" value="EnsemblFungi"/>
</dbReference>
<dbReference type="InterPro" id="IPR000959">
    <property type="entry name" value="POLO_box_dom"/>
</dbReference>
<dbReference type="GO" id="GO:0110083">
    <property type="term" value="P:positive regulation of protein localization to cell division site involved in mitotic actomyosin contractile ring assembly"/>
    <property type="evidence" value="ECO:0007669"/>
    <property type="project" value="EnsemblFungi"/>
</dbReference>
<dbReference type="GO" id="GO:0046827">
    <property type="term" value="P:positive regulation of protein export from nucleus"/>
    <property type="evidence" value="ECO:0007669"/>
    <property type="project" value="EnsemblFungi"/>
</dbReference>
<dbReference type="InterPro" id="IPR033701">
    <property type="entry name" value="POLO_box_1"/>
</dbReference>
<dbReference type="CDD" id="cd13118">
    <property type="entry name" value="POLO_box_1"/>
    <property type="match status" value="1"/>
</dbReference>
<dbReference type="GO" id="GO:0000086">
    <property type="term" value="P:G2/M transition of mitotic cell cycle"/>
    <property type="evidence" value="ECO:0007669"/>
    <property type="project" value="EnsemblFungi"/>
</dbReference>
<keyword evidence="13" id="KW-1185">Reference proteome</keyword>
<dbReference type="GeneID" id="19894078"/>
<dbReference type="GO" id="GO:0004674">
    <property type="term" value="F:protein serine/threonine kinase activity"/>
    <property type="evidence" value="ECO:0007669"/>
    <property type="project" value="UniProtKB-KW"/>
</dbReference>
<dbReference type="SUPFAM" id="SSF82615">
    <property type="entry name" value="Polo-box domain"/>
    <property type="match status" value="2"/>
</dbReference>
<dbReference type="PANTHER" id="PTHR24345">
    <property type="entry name" value="SERINE/THREONINE-PROTEIN KINASE PLK"/>
    <property type="match status" value="1"/>
</dbReference>
<dbReference type="Gene3D" id="1.10.510.10">
    <property type="entry name" value="Transferase(Phosphotransferase) domain 1"/>
    <property type="match status" value="1"/>
</dbReference>
<keyword evidence="5 8" id="KW-0418">Kinase</keyword>
<feature type="region of interest" description="Disordered" evidence="9">
    <location>
        <begin position="28"/>
        <end position="53"/>
    </location>
</feature>
<dbReference type="Pfam" id="PF00069">
    <property type="entry name" value="Pkinase"/>
    <property type="match status" value="1"/>
</dbReference>
<dbReference type="SUPFAM" id="SSF56112">
    <property type="entry name" value="Protein kinase-like (PK-like)"/>
    <property type="match status" value="1"/>
</dbReference>
<evidence type="ECO:0000313" key="13">
    <source>
        <dbReference type="Proteomes" id="UP000011958"/>
    </source>
</evidence>
<dbReference type="VEuPathDB" id="FungiDB:PNEG_00380"/>
<dbReference type="EMBL" id="AFWA02000001">
    <property type="protein sequence ID" value="EMR11351.1"/>
    <property type="molecule type" value="Genomic_DNA"/>
</dbReference>
<evidence type="ECO:0000256" key="6">
    <source>
        <dbReference type="ARBA" id="ARBA00022840"/>
    </source>
</evidence>
<dbReference type="GO" id="GO:0045793">
    <property type="term" value="P:positive regulation of cell size"/>
    <property type="evidence" value="ECO:0007669"/>
    <property type="project" value="EnsemblFungi"/>
</dbReference>
<dbReference type="PANTHER" id="PTHR24345:SF0">
    <property type="entry name" value="CELL CYCLE SERINE_THREONINE-PROTEIN KINASE CDC5_MSD2"/>
    <property type="match status" value="1"/>
</dbReference>
<proteinExistence type="inferred from homology"/>
<keyword evidence="2 8" id="KW-0808">Transferase</keyword>
<evidence type="ECO:0000256" key="4">
    <source>
        <dbReference type="ARBA" id="ARBA00022741"/>
    </source>
</evidence>
<dbReference type="GO" id="GO:0051219">
    <property type="term" value="F:phosphoprotein binding"/>
    <property type="evidence" value="ECO:0007669"/>
    <property type="project" value="EnsemblFungi"/>
</dbReference>
<dbReference type="GO" id="GO:0035556">
    <property type="term" value="P:intracellular signal transduction"/>
    <property type="evidence" value="ECO:0007669"/>
    <property type="project" value="EnsemblFungi"/>
</dbReference>
<dbReference type="GO" id="GO:0140429">
    <property type="term" value="P:positive regulation of mitotic sister chromatid biorientation"/>
    <property type="evidence" value="ECO:0007669"/>
    <property type="project" value="EnsemblFungi"/>
</dbReference>
<dbReference type="InterPro" id="IPR036947">
    <property type="entry name" value="POLO_box_dom_sf"/>
</dbReference>
<dbReference type="GO" id="GO:0090306">
    <property type="term" value="P:meiotic spindle assembly"/>
    <property type="evidence" value="ECO:0007669"/>
    <property type="project" value="EnsemblFungi"/>
</dbReference>
<gene>
    <name evidence="12" type="ORF">PNEG_00380</name>
</gene>
<dbReference type="GO" id="GO:0005524">
    <property type="term" value="F:ATP binding"/>
    <property type="evidence" value="ECO:0007669"/>
    <property type="project" value="UniProtKB-UniRule"/>
</dbReference>